<name>A0A6A5S956_9PLEO</name>
<protein>
    <submittedName>
        <fullName evidence="1">Uncharacterized protein</fullName>
    </submittedName>
</protein>
<proteinExistence type="predicted"/>
<evidence type="ECO:0000313" key="2">
    <source>
        <dbReference type="Proteomes" id="UP000800038"/>
    </source>
</evidence>
<keyword evidence="2" id="KW-1185">Reference proteome</keyword>
<dbReference type="EMBL" id="ML976213">
    <property type="protein sequence ID" value="KAF1936074.1"/>
    <property type="molecule type" value="Genomic_DNA"/>
</dbReference>
<dbReference type="AlphaFoldDB" id="A0A6A5S956"/>
<accession>A0A6A5S956</accession>
<sequence>MRDVLRFMKPASLPSAFSPRIPRSLPALALNCMQALRKEVVLPSTRIAKMGNLLHSTVHYQHKYTDIGHGIYYTSGACSAAAHHLAEDKPGHRIAAPNKPPIIEKVSVISVLIDGTLPVSQAVANKLGGFSIQRFRLAAVGWLIENNHPISEFESLAF</sequence>
<dbReference type="Proteomes" id="UP000800038">
    <property type="component" value="Unassembled WGS sequence"/>
</dbReference>
<organism evidence="1 2">
    <name type="scientific">Clathrospora elynae</name>
    <dbReference type="NCBI Taxonomy" id="706981"/>
    <lineage>
        <taxon>Eukaryota</taxon>
        <taxon>Fungi</taxon>
        <taxon>Dikarya</taxon>
        <taxon>Ascomycota</taxon>
        <taxon>Pezizomycotina</taxon>
        <taxon>Dothideomycetes</taxon>
        <taxon>Pleosporomycetidae</taxon>
        <taxon>Pleosporales</taxon>
        <taxon>Diademaceae</taxon>
        <taxon>Clathrospora</taxon>
    </lineage>
</organism>
<gene>
    <name evidence="1" type="ORF">EJ02DRAFT_482327</name>
</gene>
<evidence type="ECO:0000313" key="1">
    <source>
        <dbReference type="EMBL" id="KAF1936074.1"/>
    </source>
</evidence>
<reference evidence="1" key="1">
    <citation type="journal article" date="2020" name="Stud. Mycol.">
        <title>101 Dothideomycetes genomes: a test case for predicting lifestyles and emergence of pathogens.</title>
        <authorList>
            <person name="Haridas S."/>
            <person name="Albert R."/>
            <person name="Binder M."/>
            <person name="Bloem J."/>
            <person name="Labutti K."/>
            <person name="Salamov A."/>
            <person name="Andreopoulos B."/>
            <person name="Baker S."/>
            <person name="Barry K."/>
            <person name="Bills G."/>
            <person name="Bluhm B."/>
            <person name="Cannon C."/>
            <person name="Castanera R."/>
            <person name="Culley D."/>
            <person name="Daum C."/>
            <person name="Ezra D."/>
            <person name="Gonzalez J."/>
            <person name="Henrissat B."/>
            <person name="Kuo A."/>
            <person name="Liang C."/>
            <person name="Lipzen A."/>
            <person name="Lutzoni F."/>
            <person name="Magnuson J."/>
            <person name="Mondo S."/>
            <person name="Nolan M."/>
            <person name="Ohm R."/>
            <person name="Pangilinan J."/>
            <person name="Park H.-J."/>
            <person name="Ramirez L."/>
            <person name="Alfaro M."/>
            <person name="Sun H."/>
            <person name="Tritt A."/>
            <person name="Yoshinaga Y."/>
            <person name="Zwiers L.-H."/>
            <person name="Turgeon B."/>
            <person name="Goodwin S."/>
            <person name="Spatafora J."/>
            <person name="Crous P."/>
            <person name="Grigoriev I."/>
        </authorList>
    </citation>
    <scope>NUCLEOTIDE SEQUENCE</scope>
    <source>
        <strain evidence="1">CBS 161.51</strain>
    </source>
</reference>